<dbReference type="NCBIfam" id="TIGR02643">
    <property type="entry name" value="T_phosphoryl"/>
    <property type="match status" value="1"/>
</dbReference>
<dbReference type="GO" id="GO:0006206">
    <property type="term" value="P:pyrimidine nucleobase metabolic process"/>
    <property type="evidence" value="ECO:0007669"/>
    <property type="project" value="InterPro"/>
</dbReference>
<dbReference type="SUPFAM" id="SSF54680">
    <property type="entry name" value="Pyrimidine nucleoside phosphorylase C-terminal domain"/>
    <property type="match status" value="1"/>
</dbReference>
<dbReference type="SUPFAM" id="SSF47648">
    <property type="entry name" value="Nucleoside phosphorylase/phosphoribosyltransferase N-terminal domain"/>
    <property type="match status" value="1"/>
</dbReference>
<evidence type="ECO:0000256" key="7">
    <source>
        <dbReference type="HAMAP-Rule" id="MF_01628"/>
    </source>
</evidence>
<dbReference type="SUPFAM" id="SSF52418">
    <property type="entry name" value="Nucleoside phosphorylase/phosphoribosyltransferase catalytic domain"/>
    <property type="match status" value="1"/>
</dbReference>
<dbReference type="AlphaFoldDB" id="A0A246JK15"/>
<gene>
    <name evidence="7 9" type="primary">deoA</name>
    <name evidence="9" type="ORF">CDN99_00290</name>
</gene>
<protein>
    <recommendedName>
        <fullName evidence="3 7">Thymidine phosphorylase</fullName>
        <ecNumber evidence="3 7">2.4.2.4</ecNumber>
    </recommendedName>
    <alternativeName>
        <fullName evidence="7">TdRPase</fullName>
    </alternativeName>
</protein>
<dbReference type="NCBIfam" id="NF004490">
    <property type="entry name" value="PRK05820.1"/>
    <property type="match status" value="1"/>
</dbReference>
<dbReference type="GO" id="GO:0005829">
    <property type="term" value="C:cytosol"/>
    <property type="evidence" value="ECO:0007669"/>
    <property type="project" value="TreeGrafter"/>
</dbReference>
<dbReference type="InterPro" id="IPR018090">
    <property type="entry name" value="Pyrmidine_PPas_bac/euk"/>
</dbReference>
<sequence length="439" mass="45580">MLVQEIIRTKREGKALDEAQIQHFVHGLVDGSWSEGQVAALGMAVFLRGMDRAEAVALTRAMMHSGRVLSWPDMPGPVLDKHSSGGVGDKISLMLAPMVAACGGYVPMIAGRGLGHTGGTVDKLEAIPGYSTAPAPADFDRIVRTLGCAIIGQTGDLAPADKRFYATRDVTATVESVPLITASILSKKLAAGLQGLAMDIKCGNGAFAATPEFGQELARSIVEVAGGAGLRTRALITDMNQVLGREVGNALEVQGVIDYLKGDKPREARTHELTLALCAEMLVLGGLAPDVGAARVKLQAALDSGAAAERFARMVAALGGPVDLLERPQAYLPSAPVVKPVPAPRAGRITGMQTRDIGLVIVELGGGRRLPSDTLDMRVGLDRMAQLGEVLSAGQPMAFVHAADEAAADRAIAQVTAAVTIADAGAPWKAPSLVMAELG</sequence>
<name>A0A246JK15_9BURK</name>
<keyword evidence="4 7" id="KW-0328">Glycosyltransferase</keyword>
<dbReference type="InterPro" id="IPR036566">
    <property type="entry name" value="PYNP-like_C_sf"/>
</dbReference>
<dbReference type="GO" id="GO:0004645">
    <property type="term" value="F:1,4-alpha-oligoglucan phosphorylase activity"/>
    <property type="evidence" value="ECO:0007669"/>
    <property type="project" value="InterPro"/>
</dbReference>
<dbReference type="Proteomes" id="UP000197468">
    <property type="component" value="Unassembled WGS sequence"/>
</dbReference>
<comment type="subunit">
    <text evidence="2 7">Homodimer.</text>
</comment>
<evidence type="ECO:0000313" key="9">
    <source>
        <dbReference type="EMBL" id="OWQ92988.1"/>
    </source>
</evidence>
<dbReference type="SMART" id="SM00941">
    <property type="entry name" value="PYNP_C"/>
    <property type="match status" value="1"/>
</dbReference>
<comment type="similarity">
    <text evidence="1 7">Belongs to the thymidine/pyrimidine-nucleoside phosphorylase family.</text>
</comment>
<proteinExistence type="inferred from homology"/>
<evidence type="ECO:0000256" key="2">
    <source>
        <dbReference type="ARBA" id="ARBA00011738"/>
    </source>
</evidence>
<dbReference type="Gene3D" id="3.40.1030.10">
    <property type="entry name" value="Nucleoside phosphorylase/phosphoribosyltransferase catalytic domain"/>
    <property type="match status" value="1"/>
</dbReference>
<accession>A0A246JK15</accession>
<dbReference type="UniPathway" id="UPA00578">
    <property type="reaction ID" value="UER00638"/>
</dbReference>
<dbReference type="InterPro" id="IPR017459">
    <property type="entry name" value="Glycosyl_Trfase_fam3_N_dom"/>
</dbReference>
<dbReference type="EMBL" id="NIOF01000001">
    <property type="protein sequence ID" value="OWQ92988.1"/>
    <property type="molecule type" value="Genomic_DNA"/>
</dbReference>
<dbReference type="InterPro" id="IPR017872">
    <property type="entry name" value="Pyrmidine_PPase_CS"/>
</dbReference>
<evidence type="ECO:0000259" key="8">
    <source>
        <dbReference type="SMART" id="SM00941"/>
    </source>
</evidence>
<dbReference type="Gene3D" id="3.90.1170.30">
    <property type="entry name" value="Pyrimidine nucleoside phosphorylase-like, C-terminal domain"/>
    <property type="match status" value="1"/>
</dbReference>
<evidence type="ECO:0000256" key="6">
    <source>
        <dbReference type="ARBA" id="ARBA00048550"/>
    </source>
</evidence>
<dbReference type="HAMAP" id="MF_01628">
    <property type="entry name" value="Thymid_phosp"/>
    <property type="match status" value="1"/>
</dbReference>
<comment type="pathway">
    <text evidence="7">Pyrimidine metabolism; dTMP biosynthesis via salvage pathway; dTMP from thymine: step 1/2.</text>
</comment>
<dbReference type="PANTHER" id="PTHR10515">
    <property type="entry name" value="THYMIDINE PHOSPHORYLASE"/>
    <property type="match status" value="1"/>
</dbReference>
<feature type="domain" description="Pyrimidine nucleoside phosphorylase C-terminal" evidence="8">
    <location>
        <begin position="348"/>
        <end position="422"/>
    </location>
</feature>
<evidence type="ECO:0000256" key="3">
    <source>
        <dbReference type="ARBA" id="ARBA00011892"/>
    </source>
</evidence>
<evidence type="ECO:0000313" key="10">
    <source>
        <dbReference type="Proteomes" id="UP000197468"/>
    </source>
</evidence>
<dbReference type="InterPro" id="IPR035902">
    <property type="entry name" value="Nuc_phospho_transferase"/>
</dbReference>
<dbReference type="InterPro" id="IPR000312">
    <property type="entry name" value="Glycosyl_Trfase_fam3"/>
</dbReference>
<reference evidence="9 10" key="1">
    <citation type="journal article" date="2008" name="Int. J. Syst. Evol. Microbiol.">
        <title>Description of Roseateles aquatilis sp. nov. and Roseateles terrae sp. nov., in the class Betaproteobacteria, and emended description of the genus Roseateles.</title>
        <authorList>
            <person name="Gomila M."/>
            <person name="Bowien B."/>
            <person name="Falsen E."/>
            <person name="Moore E.R."/>
            <person name="Lalucat J."/>
        </authorList>
    </citation>
    <scope>NUCLEOTIDE SEQUENCE [LARGE SCALE GENOMIC DNA]</scope>
    <source>
        <strain evidence="9 10">CCUG 48205</strain>
    </source>
</reference>
<dbReference type="InterPro" id="IPR013465">
    <property type="entry name" value="Thymidine_Pase"/>
</dbReference>
<dbReference type="RefSeq" id="WP_088382136.1">
    <property type="nucleotide sequence ID" value="NZ_NIOF01000001.1"/>
</dbReference>
<keyword evidence="5 7" id="KW-0808">Transferase</keyword>
<dbReference type="GO" id="GO:0009032">
    <property type="term" value="F:thymidine phosphorylase activity"/>
    <property type="evidence" value="ECO:0007669"/>
    <property type="project" value="UniProtKB-UniRule"/>
</dbReference>
<dbReference type="PROSITE" id="PS00647">
    <property type="entry name" value="THYMID_PHOSPHORYLASE"/>
    <property type="match status" value="1"/>
</dbReference>
<dbReference type="Pfam" id="PF07831">
    <property type="entry name" value="PYNP_C"/>
    <property type="match status" value="1"/>
</dbReference>
<dbReference type="PANTHER" id="PTHR10515:SF0">
    <property type="entry name" value="THYMIDINE PHOSPHORYLASE"/>
    <property type="match status" value="1"/>
</dbReference>
<dbReference type="Gene3D" id="1.20.970.10">
    <property type="entry name" value="Transferase, Pyrimidine Nucleoside Phosphorylase, Chain C"/>
    <property type="match status" value="1"/>
</dbReference>
<dbReference type="NCBIfam" id="TIGR02644">
    <property type="entry name" value="Y_phosphoryl"/>
    <property type="match status" value="1"/>
</dbReference>
<dbReference type="Pfam" id="PF02885">
    <property type="entry name" value="Glycos_trans_3N"/>
    <property type="match status" value="1"/>
</dbReference>
<dbReference type="FunFam" id="3.40.1030.10:FF:000003">
    <property type="entry name" value="Pyrimidine-nucleoside phosphorylase"/>
    <property type="match status" value="1"/>
</dbReference>
<evidence type="ECO:0000256" key="1">
    <source>
        <dbReference type="ARBA" id="ARBA00006915"/>
    </source>
</evidence>
<comment type="caution">
    <text evidence="9">The sequence shown here is derived from an EMBL/GenBank/DDBJ whole genome shotgun (WGS) entry which is preliminary data.</text>
</comment>
<dbReference type="GO" id="GO:0046104">
    <property type="term" value="P:thymidine metabolic process"/>
    <property type="evidence" value="ECO:0007669"/>
    <property type="project" value="UniProtKB-UniRule"/>
</dbReference>
<evidence type="ECO:0000256" key="4">
    <source>
        <dbReference type="ARBA" id="ARBA00022676"/>
    </source>
</evidence>
<evidence type="ECO:0000256" key="5">
    <source>
        <dbReference type="ARBA" id="ARBA00022679"/>
    </source>
</evidence>
<keyword evidence="10" id="KW-1185">Reference proteome</keyword>
<dbReference type="EC" id="2.4.2.4" evidence="3 7"/>
<dbReference type="OrthoDB" id="9763887at2"/>
<dbReference type="InterPro" id="IPR036320">
    <property type="entry name" value="Glycosyl_Trfase_fam3_N_dom_sf"/>
</dbReference>
<dbReference type="InterPro" id="IPR013102">
    <property type="entry name" value="PYNP_C"/>
</dbReference>
<dbReference type="Pfam" id="PF00591">
    <property type="entry name" value="Glycos_transf_3"/>
    <property type="match status" value="1"/>
</dbReference>
<dbReference type="InterPro" id="IPR000053">
    <property type="entry name" value="Thymidine/pyrmidine_PPase"/>
</dbReference>
<dbReference type="PIRSF" id="PIRSF000478">
    <property type="entry name" value="TP_PyNP"/>
    <property type="match status" value="1"/>
</dbReference>
<comment type="function">
    <text evidence="7">The enzymes which catalyze the reversible phosphorolysis of pyrimidine nucleosides are involved in the degradation of these compounds and in their utilization as carbon and energy sources, or in the rescue of pyrimidine bases for nucleotide synthesis.</text>
</comment>
<comment type="catalytic activity">
    <reaction evidence="6 7">
        <text>thymidine + phosphate = 2-deoxy-alpha-D-ribose 1-phosphate + thymine</text>
        <dbReference type="Rhea" id="RHEA:16037"/>
        <dbReference type="ChEBI" id="CHEBI:17748"/>
        <dbReference type="ChEBI" id="CHEBI:17821"/>
        <dbReference type="ChEBI" id="CHEBI:43474"/>
        <dbReference type="ChEBI" id="CHEBI:57259"/>
        <dbReference type="EC" id="2.4.2.4"/>
    </reaction>
</comment>
<organism evidence="9 10">
    <name type="scientific">Roseateles aquatilis</name>
    <dbReference type="NCBI Taxonomy" id="431061"/>
    <lineage>
        <taxon>Bacteria</taxon>
        <taxon>Pseudomonadati</taxon>
        <taxon>Pseudomonadota</taxon>
        <taxon>Betaproteobacteria</taxon>
        <taxon>Burkholderiales</taxon>
        <taxon>Sphaerotilaceae</taxon>
        <taxon>Roseateles</taxon>
    </lineage>
</organism>